<evidence type="ECO:0000313" key="3">
    <source>
        <dbReference type="Proteomes" id="UP000283850"/>
    </source>
</evidence>
<dbReference type="Proteomes" id="UP000283850">
    <property type="component" value="Unassembled WGS sequence"/>
</dbReference>
<organism evidence="2 3">
    <name type="scientific">Bacteroides intestinalis</name>
    <dbReference type="NCBI Taxonomy" id="329854"/>
    <lineage>
        <taxon>Bacteria</taxon>
        <taxon>Pseudomonadati</taxon>
        <taxon>Bacteroidota</taxon>
        <taxon>Bacteroidia</taxon>
        <taxon>Bacteroidales</taxon>
        <taxon>Bacteroidaceae</taxon>
        <taxon>Bacteroides</taxon>
    </lineage>
</organism>
<accession>A0A412YLH9</accession>
<keyword evidence="1" id="KW-0175">Coiled coil</keyword>
<evidence type="ECO:0000313" key="2">
    <source>
        <dbReference type="EMBL" id="RGV58234.1"/>
    </source>
</evidence>
<proteinExistence type="predicted"/>
<evidence type="ECO:0000256" key="1">
    <source>
        <dbReference type="SAM" id="Coils"/>
    </source>
</evidence>
<gene>
    <name evidence="2" type="ORF">DWW10_00960</name>
</gene>
<comment type="caution">
    <text evidence="2">The sequence shown here is derived from an EMBL/GenBank/DDBJ whole genome shotgun (WGS) entry which is preliminary data.</text>
</comment>
<name>A0A412YLH9_9BACE</name>
<reference evidence="2 3" key="1">
    <citation type="submission" date="2018-08" db="EMBL/GenBank/DDBJ databases">
        <title>A genome reference for cultivated species of the human gut microbiota.</title>
        <authorList>
            <person name="Zou Y."/>
            <person name="Xue W."/>
            <person name="Luo G."/>
        </authorList>
    </citation>
    <scope>NUCLEOTIDE SEQUENCE [LARGE SCALE GENOMIC DNA]</scope>
    <source>
        <strain evidence="2 3">AF14-32</strain>
    </source>
</reference>
<feature type="coiled-coil region" evidence="1">
    <location>
        <begin position="39"/>
        <end position="66"/>
    </location>
</feature>
<dbReference type="EMBL" id="QRZF01000001">
    <property type="protein sequence ID" value="RGV58234.1"/>
    <property type="molecule type" value="Genomic_DNA"/>
</dbReference>
<protein>
    <submittedName>
        <fullName evidence="2">Uncharacterized protein</fullName>
    </submittedName>
</protein>
<sequence>MEERLKINIEELRKLRNLDTFCADLAENKSLSEEAFRIVKRVLKNLTKLQSDYEEEDEKRKREREKIKYGL</sequence>
<dbReference type="AlphaFoldDB" id="A0A412YLH9"/>